<dbReference type="EMBL" id="PP816486">
    <property type="protein sequence ID" value="XCH55732.1"/>
    <property type="molecule type" value="Genomic_DNA"/>
</dbReference>
<organism evidence="9">
    <name type="scientific">Alphatorquevirus homin31</name>
    <dbReference type="NCBI Taxonomy" id="3051623"/>
    <lineage>
        <taxon>Viruses</taxon>
        <taxon>Monodnaviria</taxon>
        <taxon>Shotokuvirae</taxon>
        <taxon>Commensaviricota</taxon>
        <taxon>Cardeaviricetes</taxon>
        <taxon>Sanitavirales</taxon>
        <taxon>Anelloviridae</taxon>
        <taxon>Alphatorquevirus</taxon>
    </lineage>
</organism>
<protein>
    <recommendedName>
        <fullName evidence="3 7">Capsid protein</fullName>
    </recommendedName>
</protein>
<dbReference type="Pfam" id="PF02956">
    <property type="entry name" value="TT_ORF1"/>
    <property type="match status" value="1"/>
</dbReference>
<comment type="function">
    <text evidence="7">Self-assembles to form an icosahedral capsid.</text>
</comment>
<evidence type="ECO:0000256" key="6">
    <source>
        <dbReference type="ARBA" id="ARBA00022844"/>
    </source>
</evidence>
<keyword evidence="6 7" id="KW-0946">Virion</keyword>
<evidence type="ECO:0000256" key="5">
    <source>
        <dbReference type="ARBA" id="ARBA00022561"/>
    </source>
</evidence>
<evidence type="ECO:0000313" key="9">
    <source>
        <dbReference type="EMBL" id="XCH55732.1"/>
    </source>
</evidence>
<reference evidence="9" key="1">
    <citation type="submission" date="2024-05" db="EMBL/GenBank/DDBJ databases">
        <authorList>
            <person name="Laubscher F."/>
            <person name="Chudzinski V."/>
            <person name="Cordey S."/>
            <person name="Hosszu-Fellous K."/>
            <person name="Kaiser L."/>
        </authorList>
    </citation>
    <scope>NUCLEOTIDE SEQUENCE</scope>
    <source>
        <strain evidence="9">GE-0966-24-290</strain>
    </source>
</reference>
<keyword evidence="4 7" id="KW-1140">T=1 icosahedral capsid protein</keyword>
<evidence type="ECO:0000256" key="3">
    <source>
        <dbReference type="ARBA" id="ARBA00018091"/>
    </source>
</evidence>
<evidence type="ECO:0000256" key="1">
    <source>
        <dbReference type="ARBA" id="ARBA00004328"/>
    </source>
</evidence>
<evidence type="ECO:0000256" key="7">
    <source>
        <dbReference type="RuleBase" id="RU361230"/>
    </source>
</evidence>
<accession>A0AAU8H5Z3</accession>
<sequence>MAWWWWRRRRRPWRRRRWRWRRRARLRTRRPRRPVRRRRRRVRRKRRGWRRLYRRWRRRGRRRHRRKKLVMRQWNPSTVTKCFIVGYLPIIICGQGTSAMNYASHCDDIEYPGPLGGGLTSMRFTLRILYDQYTRGQNFWTKSNEDLDLARFLGSKWTFYRHPEVDFIVTWETSAPFTDSIVSGPHQHPGIQMLMKKKVLIPSFRTKPKGRSTIKVKIQPPKLMIDKWYPQTEFCEVTLLTIHATACDLRFPFCSPQTNTSCIQFLVLAGNYSGYISILPDKCNKQALKNFLTTNVTETSNVGNTLATPYMLKYPPPTKKQGSGTTAQYSPDSQDGDVIYQNLAKTIEDNNAVWFTKAKTAWTNLHSQYGIPTSEGLEYHTGLFSAIFLSPVRLNSQFTGFYNVIKYNPLTDKGEGNRIWCDPCTKESFSYSPPQSKFVIENIQLWAAVSGYLDYCTKASKDESFKYNYRVLIQCPYTVPQLYIQTQKDRGYIVYSNNFGMGKMPNDSSTIPVRWRCRWYPALWNQQQVLEDIFMCGPFAYKGEQPSATLNTKYAFKWLWGGNRIFQQVVKDPCSHQQDQAVGPSRKPRAVQVFDPKYQAPEWTFHAWDLRRGLFGRQAIKRVSAKPTADEILSTGPKRPRLEVPAFEEGQEKSLLFRQRKHLLWEETTEEETEAQSEAEPEEEEQQYLLRRLQQQRELGRGLRCLFQQLTRTQMGLHVDPQLLGPV</sequence>
<evidence type="ECO:0000256" key="8">
    <source>
        <dbReference type="SAM" id="MobiDB-lite"/>
    </source>
</evidence>
<dbReference type="GO" id="GO:0039615">
    <property type="term" value="C:T=1 icosahedral viral capsid"/>
    <property type="evidence" value="ECO:0007669"/>
    <property type="project" value="UniProtKB-UniRule"/>
</dbReference>
<evidence type="ECO:0000256" key="2">
    <source>
        <dbReference type="ARBA" id="ARBA00006131"/>
    </source>
</evidence>
<proteinExistence type="inferred from homology"/>
<comment type="subcellular location">
    <subcellularLocation>
        <location evidence="1 7">Virion</location>
    </subcellularLocation>
</comment>
<evidence type="ECO:0000256" key="4">
    <source>
        <dbReference type="ARBA" id="ARBA00022431"/>
    </source>
</evidence>
<dbReference type="InterPro" id="IPR004219">
    <property type="entry name" value="TTvirus_Unk"/>
</dbReference>
<name>A0AAU8H5Z3_9VIRU</name>
<comment type="similarity">
    <text evidence="2 7">Belongs to the anelloviridae capsid protein family.</text>
</comment>
<keyword evidence="5 7" id="KW-0167">Capsid protein</keyword>
<feature type="region of interest" description="Disordered" evidence="8">
    <location>
        <begin position="667"/>
        <end position="686"/>
    </location>
</feature>